<reference evidence="2" key="1">
    <citation type="submission" date="2023-06" db="EMBL/GenBank/DDBJ databases">
        <authorList>
            <consortium name="Lawrence Berkeley National Laboratory"/>
            <person name="Ahrendt S."/>
            <person name="Sahu N."/>
            <person name="Indic B."/>
            <person name="Wong-Bajracharya J."/>
            <person name="Merenyi Z."/>
            <person name="Ke H.-M."/>
            <person name="Monk M."/>
            <person name="Kocsube S."/>
            <person name="Drula E."/>
            <person name="Lipzen A."/>
            <person name="Balint B."/>
            <person name="Henrissat B."/>
            <person name="Andreopoulos B."/>
            <person name="Martin F.M."/>
            <person name="Harder C.B."/>
            <person name="Rigling D."/>
            <person name="Ford K.L."/>
            <person name="Foster G.D."/>
            <person name="Pangilinan J."/>
            <person name="Papanicolaou A."/>
            <person name="Barry K."/>
            <person name="LaButti K."/>
            <person name="Viragh M."/>
            <person name="Koriabine M."/>
            <person name="Yan M."/>
            <person name="Riley R."/>
            <person name="Champramary S."/>
            <person name="Plett K.L."/>
            <person name="Tsai I.J."/>
            <person name="Slot J."/>
            <person name="Sipos G."/>
            <person name="Plett J."/>
            <person name="Nagy L.G."/>
            <person name="Grigoriev I.V."/>
        </authorList>
    </citation>
    <scope>NUCLEOTIDE SEQUENCE</scope>
    <source>
        <strain evidence="2">ICMP 16352</strain>
    </source>
</reference>
<evidence type="ECO:0000256" key="1">
    <source>
        <dbReference type="SAM" id="MobiDB-lite"/>
    </source>
</evidence>
<dbReference type="Proteomes" id="UP001175227">
    <property type="component" value="Unassembled WGS sequence"/>
</dbReference>
<keyword evidence="3" id="KW-1185">Reference proteome</keyword>
<evidence type="ECO:0000313" key="2">
    <source>
        <dbReference type="EMBL" id="KAK0471223.1"/>
    </source>
</evidence>
<gene>
    <name evidence="2" type="ORF">IW261DRAFT_1572273</name>
</gene>
<protein>
    <submittedName>
        <fullName evidence="2">Uncharacterized protein</fullName>
    </submittedName>
</protein>
<comment type="caution">
    <text evidence="2">The sequence shown here is derived from an EMBL/GenBank/DDBJ whole genome shotgun (WGS) entry which is preliminary data.</text>
</comment>
<dbReference type="AlphaFoldDB" id="A0AA39TZZ7"/>
<evidence type="ECO:0000313" key="3">
    <source>
        <dbReference type="Proteomes" id="UP001175227"/>
    </source>
</evidence>
<name>A0AA39TZZ7_9AGAR</name>
<accession>A0AA39TZZ7</accession>
<feature type="region of interest" description="Disordered" evidence="1">
    <location>
        <begin position="304"/>
        <end position="334"/>
    </location>
</feature>
<sequence>MAETMFGLQAIVTLHKNSITNYTLDPDHLVDERMGQSLLYTVKSHSVSELKGSGKTPWIGTHVIIHGKSGPLHTKIGIVRDVICGQRNKSGLCVVLILDNYDPSLTNKEYMVDYEHVLEVITFCPLHLFQPLKDLQSAFLPKPRFIRSGHEEAIASAATTQRGMIQLEHPESMAEHLDPAWDPRSPAPVGLLPTPDLPNLLAFEHHDHWVTDICLLTYRLCVQVSGKPMTMTTKYNALSEKLEAYIHKGKKKKKVLESYQFIQPMEPSTPRHYDRWIIIKGDHAGSSGIIVQDKRLSDREVHTLGMTPIGTPRSRLSKSTTSSPSKSLPTSPGVVKINKLLKDKLQSITRSLSPNPHSTS</sequence>
<feature type="compositionally biased region" description="Low complexity" evidence="1">
    <location>
        <begin position="311"/>
        <end position="332"/>
    </location>
</feature>
<proteinExistence type="predicted"/>
<organism evidence="2 3">
    <name type="scientific">Armillaria novae-zelandiae</name>
    <dbReference type="NCBI Taxonomy" id="153914"/>
    <lineage>
        <taxon>Eukaryota</taxon>
        <taxon>Fungi</taxon>
        <taxon>Dikarya</taxon>
        <taxon>Basidiomycota</taxon>
        <taxon>Agaricomycotina</taxon>
        <taxon>Agaricomycetes</taxon>
        <taxon>Agaricomycetidae</taxon>
        <taxon>Agaricales</taxon>
        <taxon>Marasmiineae</taxon>
        <taxon>Physalacriaceae</taxon>
        <taxon>Armillaria</taxon>
    </lineage>
</organism>
<dbReference type="EMBL" id="JAUEPR010000053">
    <property type="protein sequence ID" value="KAK0471223.1"/>
    <property type="molecule type" value="Genomic_DNA"/>
</dbReference>